<evidence type="ECO:0000313" key="2">
    <source>
        <dbReference type="Proteomes" id="UP000240317"/>
    </source>
</evidence>
<proteinExistence type="predicted"/>
<dbReference type="InterPro" id="IPR046268">
    <property type="entry name" value="DUF6301"/>
</dbReference>
<dbReference type="Proteomes" id="UP000240317">
    <property type="component" value="Unassembled WGS sequence"/>
</dbReference>
<evidence type="ECO:0000313" key="1">
    <source>
        <dbReference type="EMBL" id="PTA68182.1"/>
    </source>
</evidence>
<accession>A0A2T3W8H9</accession>
<dbReference type="EMBL" id="PYSV01000007">
    <property type="protein sequence ID" value="PTA68182.1"/>
    <property type="molecule type" value="Genomic_DNA"/>
</dbReference>
<reference evidence="1 2" key="1">
    <citation type="submission" date="2018-03" db="EMBL/GenBank/DDBJ databases">
        <title>Draft genome of Deinococcus sp. OD32.</title>
        <authorList>
            <person name="Wang X.-P."/>
            <person name="Du Z.-J."/>
        </authorList>
    </citation>
    <scope>NUCLEOTIDE SEQUENCE [LARGE SCALE GENOMIC DNA]</scope>
    <source>
        <strain evidence="1 2">OD32</strain>
    </source>
</reference>
<name>A0A2T3W8H9_9DEIO</name>
<gene>
    <name evidence="1" type="ORF">C8263_08960</name>
</gene>
<dbReference type="AlphaFoldDB" id="A0A2T3W8H9"/>
<comment type="caution">
    <text evidence="1">The sequence shown here is derived from an EMBL/GenBank/DDBJ whole genome shotgun (WGS) entry which is preliminary data.</text>
</comment>
<sequence>MPRGTRLSHSNAPDGDVDHLVATLHESGHLEDLTYGTGDYTEELAGPYAVIDRYHQQAHDLVRDMVAEAARALGEPTERTPDARVQASWLLPDRTISVRVTQADKECPIEVCVWLLPPGITAYALGL</sequence>
<keyword evidence="2" id="KW-1185">Reference proteome</keyword>
<dbReference type="Pfam" id="PF19818">
    <property type="entry name" value="DUF6301"/>
    <property type="match status" value="1"/>
</dbReference>
<protein>
    <submittedName>
        <fullName evidence="1">Uncharacterized protein</fullName>
    </submittedName>
</protein>
<organism evidence="1 2">
    <name type="scientific">Deinococcus arcticus</name>
    <dbReference type="NCBI Taxonomy" id="2136176"/>
    <lineage>
        <taxon>Bacteria</taxon>
        <taxon>Thermotogati</taxon>
        <taxon>Deinococcota</taxon>
        <taxon>Deinococci</taxon>
        <taxon>Deinococcales</taxon>
        <taxon>Deinococcaceae</taxon>
        <taxon>Deinococcus</taxon>
    </lineage>
</organism>